<accession>A0AAD4YFN9</accession>
<sequence>MIKKECICDVLERQNRRDTSYVEDKGRINSDKWRSQKQMLCSSDRALRCGKRGKEIISKMPLVMMESAFQAHHLPLLLYVLTLPPLYRLKDNSPRSKSNFSLTLTSLLPNLSKIQVQRRAVSLESWFLSGDVLEVVQLSQIPSLPYHTSCFTWEAHLSGHQWAPLPSGF</sequence>
<name>A0AAD4YFN9_OVIAM</name>
<gene>
    <name evidence="1" type="ORF">MG293_001490</name>
</gene>
<reference evidence="1" key="1">
    <citation type="submission" date="2022-03" db="EMBL/GenBank/DDBJ databases">
        <title>Genomic analyses of argali, domestic sheep and their hybrids provide insights into chromosomal evolution, heterosis and genetic basis of agronomic traits.</title>
        <authorList>
            <person name="Li M."/>
        </authorList>
    </citation>
    <scope>NUCLEOTIDE SEQUENCE</scope>
    <source>
        <strain evidence="1">CAU-MHL-2022a</strain>
        <tissue evidence="1">Skin</tissue>
    </source>
</reference>
<protein>
    <submittedName>
        <fullName evidence="1">Uncharacterized protein</fullName>
    </submittedName>
</protein>
<proteinExistence type="predicted"/>
<dbReference type="Proteomes" id="UP001214576">
    <property type="component" value="Unassembled WGS sequence"/>
</dbReference>
<evidence type="ECO:0000313" key="1">
    <source>
        <dbReference type="EMBL" id="KAI4549160.1"/>
    </source>
</evidence>
<comment type="caution">
    <text evidence="1">The sequence shown here is derived from an EMBL/GenBank/DDBJ whole genome shotgun (WGS) entry which is preliminary data.</text>
</comment>
<keyword evidence="2" id="KW-1185">Reference proteome</keyword>
<evidence type="ECO:0000313" key="2">
    <source>
        <dbReference type="Proteomes" id="UP001214576"/>
    </source>
</evidence>
<dbReference type="EMBL" id="JAKZEL010000001">
    <property type="protein sequence ID" value="KAI4549160.1"/>
    <property type="molecule type" value="Genomic_DNA"/>
</dbReference>
<dbReference type="AlphaFoldDB" id="A0AAD4YFN9"/>
<organism evidence="1 2">
    <name type="scientific">Ovis ammon polii</name>
    <dbReference type="NCBI Taxonomy" id="230172"/>
    <lineage>
        <taxon>Eukaryota</taxon>
        <taxon>Metazoa</taxon>
        <taxon>Chordata</taxon>
        <taxon>Craniata</taxon>
        <taxon>Vertebrata</taxon>
        <taxon>Euteleostomi</taxon>
        <taxon>Mammalia</taxon>
        <taxon>Eutheria</taxon>
        <taxon>Laurasiatheria</taxon>
        <taxon>Artiodactyla</taxon>
        <taxon>Ruminantia</taxon>
        <taxon>Pecora</taxon>
        <taxon>Bovidae</taxon>
        <taxon>Caprinae</taxon>
        <taxon>Ovis</taxon>
    </lineage>
</organism>